<name>A0A7N2MSV2_QUELO</name>
<organism evidence="1 2">
    <name type="scientific">Quercus lobata</name>
    <name type="common">Valley oak</name>
    <dbReference type="NCBI Taxonomy" id="97700"/>
    <lineage>
        <taxon>Eukaryota</taxon>
        <taxon>Viridiplantae</taxon>
        <taxon>Streptophyta</taxon>
        <taxon>Embryophyta</taxon>
        <taxon>Tracheophyta</taxon>
        <taxon>Spermatophyta</taxon>
        <taxon>Magnoliopsida</taxon>
        <taxon>eudicotyledons</taxon>
        <taxon>Gunneridae</taxon>
        <taxon>Pentapetalae</taxon>
        <taxon>rosids</taxon>
        <taxon>fabids</taxon>
        <taxon>Fagales</taxon>
        <taxon>Fagaceae</taxon>
        <taxon>Quercus</taxon>
    </lineage>
</organism>
<dbReference type="InParanoid" id="A0A7N2MSV2"/>
<dbReference type="AlphaFoldDB" id="A0A7N2MSV2"/>
<protein>
    <submittedName>
        <fullName evidence="1">Uncharacterized protein</fullName>
    </submittedName>
</protein>
<evidence type="ECO:0000313" key="2">
    <source>
        <dbReference type="Proteomes" id="UP000594261"/>
    </source>
</evidence>
<dbReference type="EMBL" id="LRBV02000010">
    <property type="status" value="NOT_ANNOTATED_CDS"/>
    <property type="molecule type" value="Genomic_DNA"/>
</dbReference>
<proteinExistence type="predicted"/>
<reference evidence="1" key="2">
    <citation type="submission" date="2021-01" db="UniProtKB">
        <authorList>
            <consortium name="EnsemblPlants"/>
        </authorList>
    </citation>
    <scope>IDENTIFICATION</scope>
</reference>
<evidence type="ECO:0000313" key="1">
    <source>
        <dbReference type="EnsemblPlants" id="QL10p056616:mrna:CDS:1"/>
    </source>
</evidence>
<sequence>MAAASSAYLINSKSELFVTDPSRTLRQKTTWVGPTTTNTLRLFRNTKNSGSISISSNSNKLSSSSSGCSIVCKAVSVKAPTEIEGLNVAEDVSQVRL</sequence>
<accession>A0A7N2MSV2</accession>
<keyword evidence="2" id="KW-1185">Reference proteome</keyword>
<dbReference type="Proteomes" id="UP000594261">
    <property type="component" value="Chromosome 10"/>
</dbReference>
<dbReference type="EnsemblPlants" id="QL10p056616:mrna">
    <property type="protein sequence ID" value="QL10p056616:mrna:CDS:1"/>
    <property type="gene ID" value="QL10p056616"/>
</dbReference>
<dbReference type="Gramene" id="QL10p056616:mrna">
    <property type="protein sequence ID" value="QL10p056616:mrna:CDS:1"/>
    <property type="gene ID" value="QL10p056616"/>
</dbReference>
<reference evidence="1 2" key="1">
    <citation type="journal article" date="2016" name="G3 (Bethesda)">
        <title>First Draft Assembly and Annotation of the Genome of a California Endemic Oak Quercus lobata Nee (Fagaceae).</title>
        <authorList>
            <person name="Sork V.L."/>
            <person name="Fitz-Gibbon S.T."/>
            <person name="Puiu D."/>
            <person name="Crepeau M."/>
            <person name="Gugger P.F."/>
            <person name="Sherman R."/>
            <person name="Stevens K."/>
            <person name="Langley C.H."/>
            <person name="Pellegrini M."/>
            <person name="Salzberg S.L."/>
        </authorList>
    </citation>
    <scope>NUCLEOTIDE SEQUENCE [LARGE SCALE GENOMIC DNA]</scope>
    <source>
        <strain evidence="1 2">cv. SW786</strain>
    </source>
</reference>